<comment type="caution">
    <text evidence="1">The sequence shown here is derived from an EMBL/GenBank/DDBJ whole genome shotgun (WGS) entry which is preliminary data.</text>
</comment>
<dbReference type="EMBL" id="JABZMK010000040">
    <property type="protein sequence ID" value="MBF1129640.1"/>
    <property type="molecule type" value="Genomic_DNA"/>
</dbReference>
<gene>
    <name evidence="1" type="ORF">HXL70_06305</name>
</gene>
<dbReference type="RefSeq" id="WP_276640091.1">
    <property type="nucleotide sequence ID" value="NZ_CAUQCT010000064.1"/>
</dbReference>
<accession>A0A930BB07</accession>
<evidence type="ECO:0000313" key="2">
    <source>
        <dbReference type="Proteomes" id="UP000757890"/>
    </source>
</evidence>
<evidence type="ECO:0000313" key="1">
    <source>
        <dbReference type="EMBL" id="MBF1129640.1"/>
    </source>
</evidence>
<proteinExistence type="predicted"/>
<organism evidence="1 2">
    <name type="scientific">Dialister invisus</name>
    <dbReference type="NCBI Taxonomy" id="218538"/>
    <lineage>
        <taxon>Bacteria</taxon>
        <taxon>Bacillati</taxon>
        <taxon>Bacillota</taxon>
        <taxon>Negativicutes</taxon>
        <taxon>Veillonellales</taxon>
        <taxon>Veillonellaceae</taxon>
        <taxon>Dialister</taxon>
    </lineage>
</organism>
<reference evidence="1" key="1">
    <citation type="submission" date="2020-04" db="EMBL/GenBank/DDBJ databases">
        <title>Deep metagenomics examines the oral microbiome during advanced dental caries in children, revealing novel taxa and co-occurrences with host molecules.</title>
        <authorList>
            <person name="Baker J.L."/>
            <person name="Morton J.T."/>
            <person name="Dinis M."/>
            <person name="Alvarez R."/>
            <person name="Tran N.C."/>
            <person name="Knight R."/>
            <person name="Edlund A."/>
        </authorList>
    </citation>
    <scope>NUCLEOTIDE SEQUENCE</scope>
    <source>
        <strain evidence="1">JCVI_32_bin.14</strain>
    </source>
</reference>
<name>A0A930BB07_9FIRM</name>
<sequence length="292" mass="34163">MAKTIKFNLILDNYPVRNIEGLQEHFSIEDMLKYFKNGLLLRWLDVRGYKTQYDAVAAINQSSDKKEIVMALVKIFEVAEMEIADIEKAIGILTYLDEEKELNAIYKENAFSKKQIITDYHSGYIALIMHMEENKDNMAILKADAIQMEREYFGLFELNYYELYFRLIESAPKAVFAILTRDAFRKFWIGDEAKDEIYTSIKNILSNVERVKEILGNDLKIVKRDTQGMWDPIEKAEINLMVISINRGTFVKNEGMFDEKLSNTDVNYKLMKFNGLEYQCNNASFELLYMEV</sequence>
<dbReference type="AlphaFoldDB" id="A0A930BB07"/>
<dbReference type="Proteomes" id="UP000757890">
    <property type="component" value="Unassembled WGS sequence"/>
</dbReference>
<protein>
    <submittedName>
        <fullName evidence="1">Uncharacterized protein</fullName>
    </submittedName>
</protein>